<feature type="region of interest" description="Disordered" evidence="1">
    <location>
        <begin position="16"/>
        <end position="36"/>
    </location>
</feature>
<accession>A0ABR0S5L0</accession>
<evidence type="ECO:0000313" key="2">
    <source>
        <dbReference type="EMBL" id="KAK5987095.1"/>
    </source>
</evidence>
<evidence type="ECO:0000256" key="1">
    <source>
        <dbReference type="SAM" id="MobiDB-lite"/>
    </source>
</evidence>
<name>A0ABR0S5L0_9HYPO</name>
<organism evidence="2 3">
    <name type="scientific">Cladobotryum mycophilum</name>
    <dbReference type="NCBI Taxonomy" id="491253"/>
    <lineage>
        <taxon>Eukaryota</taxon>
        <taxon>Fungi</taxon>
        <taxon>Dikarya</taxon>
        <taxon>Ascomycota</taxon>
        <taxon>Pezizomycotina</taxon>
        <taxon>Sordariomycetes</taxon>
        <taxon>Hypocreomycetidae</taxon>
        <taxon>Hypocreales</taxon>
        <taxon>Hypocreaceae</taxon>
        <taxon>Cladobotryum</taxon>
    </lineage>
</organism>
<keyword evidence="3" id="KW-1185">Reference proteome</keyword>
<evidence type="ECO:0000313" key="3">
    <source>
        <dbReference type="Proteomes" id="UP001338125"/>
    </source>
</evidence>
<gene>
    <name evidence="2" type="ORF">PT974_11213</name>
</gene>
<dbReference type="Proteomes" id="UP001338125">
    <property type="component" value="Unassembled WGS sequence"/>
</dbReference>
<proteinExistence type="predicted"/>
<sequence length="463" mass="53983">MKRLLVKLKGLRHRLKDPSPQAPIPNEGVVDSEQTTPKTVRLKQKQKGNVIQQNAPLELLPPEVRHCLLSVLPLRELSNLIHASPVFFQQYLLARKTLIVESLQQTLRSVTVDACAAFRYDSPELAFRSRSMVADYLKPYQSKRTALCYSIDMEKLTEEEAFKMAKFHASVMQPLMRVYAEWTLADLSHQAGSGQTNHKPLSRTEETRLMRAMYRFQLMCNLFGSGKYYRAATRRLDFGSIDIHLLFFDLYEPWEIEEITCFHLFASEKYEQIFKQISWDVNENNPKFDGLRPPTPEGAFHLHLGWFSDMLLKGTMTRGLELLHTVFFSIKNHEHLVTTMQQQMVYLSSDFLDIFVLNDTSIWSRRRDHPSERDEREARRDPLPFLGDQEPLGLIDLTHPPLAWTLVWGGTYSNVIGVYIEDDVRRWGYVFWDAARLEEMRGKEVLARQWEARWGDDDARDQV</sequence>
<dbReference type="EMBL" id="JAVFKD010000016">
    <property type="protein sequence ID" value="KAK5987095.1"/>
    <property type="molecule type" value="Genomic_DNA"/>
</dbReference>
<protein>
    <recommendedName>
        <fullName evidence="4">F-box domain-containing protein</fullName>
    </recommendedName>
</protein>
<reference evidence="2 3" key="1">
    <citation type="submission" date="2024-01" db="EMBL/GenBank/DDBJ databases">
        <title>Complete genome of Cladobotryum mycophilum ATHUM6906.</title>
        <authorList>
            <person name="Christinaki A.C."/>
            <person name="Myridakis A.I."/>
            <person name="Kouvelis V.N."/>
        </authorList>
    </citation>
    <scope>NUCLEOTIDE SEQUENCE [LARGE SCALE GENOMIC DNA]</scope>
    <source>
        <strain evidence="2 3">ATHUM6906</strain>
    </source>
</reference>
<evidence type="ECO:0008006" key="4">
    <source>
        <dbReference type="Google" id="ProtNLM"/>
    </source>
</evidence>
<comment type="caution">
    <text evidence="2">The sequence shown here is derived from an EMBL/GenBank/DDBJ whole genome shotgun (WGS) entry which is preliminary data.</text>
</comment>